<evidence type="ECO:0000259" key="1">
    <source>
        <dbReference type="Pfam" id="PF03435"/>
    </source>
</evidence>
<dbReference type="InterPro" id="IPR032095">
    <property type="entry name" value="Sacchrp_dh-like_C"/>
</dbReference>
<accession>A0A1G8YM50</accession>
<dbReference type="InterPro" id="IPR005097">
    <property type="entry name" value="Sacchrp_dh_NADP-bd"/>
</dbReference>
<name>A0A1G8YM50_9FIRM</name>
<organism evidence="3 4">
    <name type="scientific">Natronincola ferrireducens</name>
    <dbReference type="NCBI Taxonomy" id="393762"/>
    <lineage>
        <taxon>Bacteria</taxon>
        <taxon>Bacillati</taxon>
        <taxon>Bacillota</taxon>
        <taxon>Clostridia</taxon>
        <taxon>Peptostreptococcales</taxon>
        <taxon>Natronincolaceae</taxon>
        <taxon>Natronincola</taxon>
    </lineage>
</organism>
<evidence type="ECO:0000259" key="2">
    <source>
        <dbReference type="Pfam" id="PF16653"/>
    </source>
</evidence>
<gene>
    <name evidence="3" type="ORF">SAMN05660472_00584</name>
</gene>
<dbReference type="RefSeq" id="WP_090550036.1">
    <property type="nucleotide sequence ID" value="NZ_FNFP01000001.1"/>
</dbReference>
<dbReference type="Proteomes" id="UP000198718">
    <property type="component" value="Unassembled WGS sequence"/>
</dbReference>
<dbReference type="Gene3D" id="3.30.360.10">
    <property type="entry name" value="Dihydrodipicolinate Reductase, domain 2"/>
    <property type="match status" value="1"/>
</dbReference>
<dbReference type="OrthoDB" id="9769367at2"/>
<dbReference type="SUPFAM" id="SSF51735">
    <property type="entry name" value="NAD(P)-binding Rossmann-fold domains"/>
    <property type="match status" value="1"/>
</dbReference>
<dbReference type="STRING" id="393762.SAMN05660472_00584"/>
<proteinExistence type="predicted"/>
<reference evidence="3 4" key="1">
    <citation type="submission" date="2016-10" db="EMBL/GenBank/DDBJ databases">
        <authorList>
            <person name="de Groot N.N."/>
        </authorList>
    </citation>
    <scope>NUCLEOTIDE SEQUENCE [LARGE SCALE GENOMIC DNA]</scope>
    <source>
        <strain evidence="3 4">DSM 18346</strain>
    </source>
</reference>
<evidence type="ECO:0000313" key="4">
    <source>
        <dbReference type="Proteomes" id="UP000198718"/>
    </source>
</evidence>
<dbReference type="Gene3D" id="3.40.50.720">
    <property type="entry name" value="NAD(P)-binding Rossmann-like Domain"/>
    <property type="match status" value="1"/>
</dbReference>
<dbReference type="PANTHER" id="PTHR43796">
    <property type="entry name" value="CARBOXYNORSPERMIDINE SYNTHASE"/>
    <property type="match status" value="1"/>
</dbReference>
<keyword evidence="4" id="KW-1185">Reference proteome</keyword>
<evidence type="ECO:0000313" key="3">
    <source>
        <dbReference type="EMBL" id="SDK03851.1"/>
    </source>
</evidence>
<protein>
    <submittedName>
        <fullName evidence="3">Saccharopine dehydrogenase, NADP-dependent</fullName>
    </submittedName>
</protein>
<dbReference type="Pfam" id="PF16653">
    <property type="entry name" value="Sacchrp_dh_C"/>
    <property type="match status" value="1"/>
</dbReference>
<dbReference type="EMBL" id="FNFP01000001">
    <property type="protein sequence ID" value="SDK03851.1"/>
    <property type="molecule type" value="Genomic_DNA"/>
</dbReference>
<sequence length="432" mass="48929">MKALLVGVGAVGEAIVKILSKRDTEGKWLEKMVLADYDFEKAKSISEELQNSKRFPAEFLDASDKEEIINMIKKHEVDFVLNGSPPYLNNNIFDAAFEAGVKYLDMGLYSNPYPAESSTKGYIEWMGDYSFKKAKEWEEKNLLAILGAGIDPGVADVFAKFAAKHIFDELEEIGVKDGNNITVKDLDIAFGFSIWTVIDEVLNPPVVWERDKGWYTVEPFSGIETFDFPEGIGPQKLINCEHEEVVFIPKYIDKGLKKVSFKIGLGDEMIQALKVIRGLGMDKKEKYIVDGVEVSPRDVVASIAPSPAELRDKMEGKMCVGIHVKGKKDGKKREIFMYQYLDHKDAMERVGCQVVVTQTAFGACIATELVAKEIWQGKGVHCPEYFEPEPFLKLMQEYEYPFRILEMDSEYKKSRDEFELNQILDEVAISKE</sequence>
<feature type="domain" description="Saccharopine dehydrogenase NADP binding" evidence="1">
    <location>
        <begin position="4"/>
        <end position="144"/>
    </location>
</feature>
<feature type="domain" description="Saccharopine dehydrogenase-like C-terminal" evidence="2">
    <location>
        <begin position="149"/>
        <end position="398"/>
    </location>
</feature>
<dbReference type="InterPro" id="IPR036291">
    <property type="entry name" value="NAD(P)-bd_dom_sf"/>
</dbReference>
<dbReference type="Pfam" id="PF03435">
    <property type="entry name" value="Sacchrp_dh_NADP"/>
    <property type="match status" value="1"/>
</dbReference>
<dbReference type="PANTHER" id="PTHR43796:SF2">
    <property type="entry name" value="CARBOXYNORSPERMIDINE SYNTHASE"/>
    <property type="match status" value="1"/>
</dbReference>
<dbReference type="AlphaFoldDB" id="A0A1G8YM50"/>